<name>A0ABW0L9S6_9BURK</name>
<sequence>MHRRPFLLAALLGATSLLPALAGAAGEPTVDVKHSIDIETPNGRVLVQLTVINQGRSTVWIPREILAEKELTGRRFDLRDFGNRPIAYTGKMVKRAALTAGDYQALEPGKMLMNTIDITQTYAFKKGRHSYNIGYAGPVLADIRKLDALTEFPARPVSFVYSGQ</sequence>
<feature type="chain" id="PRO_5047146666" evidence="1">
    <location>
        <begin position="23"/>
        <end position="164"/>
    </location>
</feature>
<evidence type="ECO:0000313" key="3">
    <source>
        <dbReference type="Proteomes" id="UP001596050"/>
    </source>
</evidence>
<dbReference type="RefSeq" id="WP_379785093.1">
    <property type="nucleotide sequence ID" value="NZ_JBHSMU010000015.1"/>
</dbReference>
<dbReference type="Proteomes" id="UP001596050">
    <property type="component" value="Unassembled WGS sequence"/>
</dbReference>
<comment type="caution">
    <text evidence="2">The sequence shown here is derived from an EMBL/GenBank/DDBJ whole genome shotgun (WGS) entry which is preliminary data.</text>
</comment>
<protein>
    <submittedName>
        <fullName evidence="2">Uncharacterized protein</fullName>
    </submittedName>
</protein>
<evidence type="ECO:0000256" key="1">
    <source>
        <dbReference type="SAM" id="SignalP"/>
    </source>
</evidence>
<accession>A0ABW0L9S6</accession>
<dbReference type="Gene3D" id="2.60.40.2970">
    <property type="match status" value="1"/>
</dbReference>
<reference evidence="3" key="1">
    <citation type="journal article" date="2019" name="Int. J. Syst. Evol. Microbiol.">
        <title>The Global Catalogue of Microorganisms (GCM) 10K type strain sequencing project: providing services to taxonomists for standard genome sequencing and annotation.</title>
        <authorList>
            <consortium name="The Broad Institute Genomics Platform"/>
            <consortium name="The Broad Institute Genome Sequencing Center for Infectious Disease"/>
            <person name="Wu L."/>
            <person name="Ma J."/>
        </authorList>
    </citation>
    <scope>NUCLEOTIDE SEQUENCE [LARGE SCALE GENOMIC DNA]</scope>
    <source>
        <strain evidence="3">KACC 12649</strain>
    </source>
</reference>
<keyword evidence="3" id="KW-1185">Reference proteome</keyword>
<dbReference type="EMBL" id="JBHSMU010000015">
    <property type="protein sequence ID" value="MFC5461642.1"/>
    <property type="molecule type" value="Genomic_DNA"/>
</dbReference>
<keyword evidence="1" id="KW-0732">Signal</keyword>
<organism evidence="2 3">
    <name type="scientific">Massilia niabensis</name>
    <dbReference type="NCBI Taxonomy" id="544910"/>
    <lineage>
        <taxon>Bacteria</taxon>
        <taxon>Pseudomonadati</taxon>
        <taxon>Pseudomonadota</taxon>
        <taxon>Betaproteobacteria</taxon>
        <taxon>Burkholderiales</taxon>
        <taxon>Oxalobacteraceae</taxon>
        <taxon>Telluria group</taxon>
        <taxon>Massilia</taxon>
    </lineage>
</organism>
<feature type="signal peptide" evidence="1">
    <location>
        <begin position="1"/>
        <end position="22"/>
    </location>
</feature>
<evidence type="ECO:0000313" key="2">
    <source>
        <dbReference type="EMBL" id="MFC5461642.1"/>
    </source>
</evidence>
<gene>
    <name evidence="2" type="ORF">ACFPN5_17675</name>
</gene>
<proteinExistence type="predicted"/>